<dbReference type="InterPro" id="IPR002559">
    <property type="entry name" value="Transposase_11"/>
</dbReference>
<protein>
    <submittedName>
        <fullName evidence="2">Transposase</fullName>
    </submittedName>
</protein>
<dbReference type="InterPro" id="IPR012337">
    <property type="entry name" value="RNaseH-like_sf"/>
</dbReference>
<sequence>MDRGYLSFNMIQHCNVNKGCYYVIRSKTGFTAIKEISQLPDEEYDGILDCWVTTSNHFYTQNKDHLNIHLVNHVNHQYKKFKSKNSKDNSWDFKQFCHVRFRVCKFRINPDDAPNKEQWEVLVTNLDVDKFPLDRMKELYNLRWGIEKSFKTLKYDDCGIQFHSKKDEFVKMELYAHLIAYNVIMSMVNQAYAPHPKSKSDSTYQINLSMAFFSAHYLLGAGWLKKDYGELLYIISMYIGMTRPNRSYNRNIHSRSAVVFNYRL</sequence>
<name>A0ABD4SF12_9LACO</name>
<comment type="caution">
    <text evidence="2">The sequence shown here is derived from an EMBL/GenBank/DDBJ whole genome shotgun (WGS) entry which is preliminary data.</text>
</comment>
<dbReference type="EMBL" id="JAJNUD010000014">
    <property type="protein sequence ID" value="MCD5518212.1"/>
    <property type="molecule type" value="Genomic_DNA"/>
</dbReference>
<accession>A0ABD4SF12</accession>
<proteinExistence type="predicted"/>
<dbReference type="PANTHER" id="PTHR33258:SF1">
    <property type="entry name" value="TRANSPOSASE INSL FOR INSERTION SEQUENCE ELEMENT IS186A-RELATED"/>
    <property type="match status" value="1"/>
</dbReference>
<evidence type="ECO:0000259" key="1">
    <source>
        <dbReference type="Pfam" id="PF01609"/>
    </source>
</evidence>
<dbReference type="RefSeq" id="WP_003612365.1">
    <property type="nucleotide sequence ID" value="NZ_JAJNUD010000014.1"/>
</dbReference>
<dbReference type="Proteomes" id="UP001320314">
    <property type="component" value="Unassembled WGS sequence"/>
</dbReference>
<gene>
    <name evidence="2" type="ORF">LOB39_06480</name>
</gene>
<dbReference type="Gene3D" id="3.90.350.10">
    <property type="entry name" value="Transposase Inhibitor Protein From Tn5, Chain A, domain 1"/>
    <property type="match status" value="1"/>
</dbReference>
<dbReference type="PANTHER" id="PTHR33258">
    <property type="entry name" value="TRANSPOSASE INSL FOR INSERTION SEQUENCE ELEMENT IS186A-RELATED"/>
    <property type="match status" value="1"/>
</dbReference>
<evidence type="ECO:0000313" key="2">
    <source>
        <dbReference type="EMBL" id="MCD5518212.1"/>
    </source>
</evidence>
<reference evidence="2 3" key="1">
    <citation type="submission" date="2021-12" db="EMBL/GenBank/DDBJ databases">
        <title>Antimicrobial susceptibility of Lactobacillus delbrueckii subsp. lactis obtained from milk products and other habitats.</title>
        <authorList>
            <person name="Shani N."/>
        </authorList>
    </citation>
    <scope>NUCLEOTIDE SEQUENCE [LARGE SCALE GENOMIC DNA]</scope>
    <source>
        <strain evidence="2 3">CIRM BIA 266</strain>
    </source>
</reference>
<feature type="domain" description="Transposase IS4-like" evidence="1">
    <location>
        <begin position="1"/>
        <end position="182"/>
    </location>
</feature>
<evidence type="ECO:0000313" key="3">
    <source>
        <dbReference type="Proteomes" id="UP001320314"/>
    </source>
</evidence>
<dbReference type="AlphaFoldDB" id="A0ABD4SF12"/>
<organism evidence="2 3">
    <name type="scientific">Lactobacillus delbrueckii subsp. allosunkii</name>
    <dbReference type="NCBI Taxonomy" id="1050107"/>
    <lineage>
        <taxon>Bacteria</taxon>
        <taxon>Bacillati</taxon>
        <taxon>Bacillota</taxon>
        <taxon>Bacilli</taxon>
        <taxon>Lactobacillales</taxon>
        <taxon>Lactobacillaceae</taxon>
        <taxon>Lactobacillus</taxon>
    </lineage>
</organism>
<dbReference type="SUPFAM" id="SSF53098">
    <property type="entry name" value="Ribonuclease H-like"/>
    <property type="match status" value="1"/>
</dbReference>
<dbReference type="Pfam" id="PF01609">
    <property type="entry name" value="DDE_Tnp_1"/>
    <property type="match status" value="1"/>
</dbReference>